<organism evidence="3 4">
    <name type="scientific">Babesia bovis</name>
    <dbReference type="NCBI Taxonomy" id="5865"/>
    <lineage>
        <taxon>Eukaryota</taxon>
        <taxon>Sar</taxon>
        <taxon>Alveolata</taxon>
        <taxon>Apicomplexa</taxon>
        <taxon>Aconoidasida</taxon>
        <taxon>Piroplasmida</taxon>
        <taxon>Babesiidae</taxon>
        <taxon>Babesia</taxon>
    </lineage>
</organism>
<gene>
    <name evidence="3" type="ORF">BBOV_IV000670</name>
</gene>
<dbReference type="PROSITE" id="PS51257">
    <property type="entry name" value="PROKAR_LIPOPROTEIN"/>
    <property type="match status" value="1"/>
</dbReference>
<comment type="caution">
    <text evidence="3">The sequence shown here is derived from an EMBL/GenBank/DDBJ whole genome shotgun (WGS) entry which is preliminary data.</text>
</comment>
<accession>A7AV39</accession>
<reference evidence="4" key="3">
    <citation type="journal article" date="2021" name="Int. J. Parasitol.">
        <title>Comparative analysis of gene expression between Babesia bovis blood stages and kinetes allowed by improved genome annotation.</title>
        <authorList>
            <person name="Ueti M.W."/>
            <person name="Johnson W.C."/>
            <person name="Kappmeyer L.S."/>
            <person name="Herndon D.R."/>
            <person name="Mousel M.R."/>
            <person name="Reif K.E."/>
            <person name="Taus N.S."/>
            <person name="Ifeonu O.O."/>
            <person name="Silva J.C."/>
            <person name="Suarez C.E."/>
            <person name="Brayton K.A."/>
        </authorList>
    </citation>
    <scope>NUCLEOTIDE SEQUENCE [LARGE SCALE GENOMIC DNA]</scope>
</reference>
<keyword evidence="4" id="KW-1185">Reference proteome</keyword>
<dbReference type="EMBL" id="AAXT01000004">
    <property type="protein sequence ID" value="EDO05665.1"/>
    <property type="molecule type" value="Genomic_DNA"/>
</dbReference>
<dbReference type="GeneID" id="5477452"/>
<reference evidence="4" key="2">
    <citation type="journal article" date="2020" name="Data Brief">
        <title>Transcriptome dataset of Babesia bovis life stages within vertebrate and invertebrate hosts.</title>
        <authorList>
            <person name="Ueti M.W."/>
            <person name="Johnson W.C."/>
            <person name="Kappmeyer L.S."/>
            <person name="Herndon D.R."/>
            <person name="Mousel M.R."/>
            <person name="Reif K.E."/>
            <person name="Taus N.S."/>
            <person name="Ifeonu O.O."/>
            <person name="Silva J.C."/>
            <person name="Suarez C.E."/>
            <person name="Brayton K.A."/>
        </authorList>
    </citation>
    <scope>NUCLEOTIDE SEQUENCE [LARGE SCALE GENOMIC DNA]</scope>
</reference>
<evidence type="ECO:0000256" key="2">
    <source>
        <dbReference type="SAM" id="SignalP"/>
    </source>
</evidence>
<dbReference type="AlphaFoldDB" id="A7AV39"/>
<sequence length="298" mass="32906">MNAFGKVTKFVVAAFAVTACMTSYAVANEGETDPMAVDATVEENQPDATNEGNSPDATVDGNQPDATVDGNQPDATVDGNQPDASLYEYKHEVIVEPPYEGKIHVHLLSTIPSSKFLSREDRSINMEAVETRMKAIVERIVNYEPKKKWELDCKNIVACFKKGNDIKGTVEGPTSESDIRDIVESSTCDSDTKDAVEYSISDSDCKDIVACLKSGRPIELPEDVAQDLGNLESGPLPKTLIQQLAESLAHDLMRRKFGRMPHAPTIIFQNPRSIWQKKYKNIKNYVIEALKTPKVLEV</sequence>
<reference evidence="3 4" key="1">
    <citation type="journal article" date="2007" name="PLoS Pathog.">
        <title>Genome sequence of Babesia bovis and comparative analysis of apicomplexan hemoprotozoa.</title>
        <authorList>
            <person name="Brayton K.A."/>
            <person name="Lau A.O.T."/>
            <person name="Herndon D.R."/>
            <person name="Hannick L."/>
            <person name="Kappmeyer L.S."/>
            <person name="Berens S.J."/>
            <person name="Bidwell S.L."/>
            <person name="Brown W.C."/>
            <person name="Crabtree J."/>
            <person name="Fadrosh D."/>
            <person name="Feldblum T."/>
            <person name="Forberger H.A."/>
            <person name="Haas B.J."/>
            <person name="Howell J.M."/>
            <person name="Khouri H."/>
            <person name="Koo H."/>
            <person name="Mann D.J."/>
            <person name="Norimine J."/>
            <person name="Paulsen I.T."/>
            <person name="Radune D."/>
            <person name="Ren Q."/>
            <person name="Smith R.K. Jr."/>
            <person name="Suarez C.E."/>
            <person name="White O."/>
            <person name="Wortman J.R."/>
            <person name="Knowles D.P. Jr."/>
            <person name="McElwain T.F."/>
            <person name="Nene V.M."/>
        </authorList>
    </citation>
    <scope>NUCLEOTIDE SEQUENCE [LARGE SCALE GENOMIC DNA]</scope>
    <source>
        <strain evidence="3">T2Bo</strain>
    </source>
</reference>
<feature type="signal peptide" evidence="2">
    <location>
        <begin position="1"/>
        <end position="27"/>
    </location>
</feature>
<dbReference type="InParanoid" id="A7AV39"/>
<feature type="compositionally biased region" description="Polar residues" evidence="1">
    <location>
        <begin position="46"/>
        <end position="82"/>
    </location>
</feature>
<evidence type="ECO:0000313" key="3">
    <source>
        <dbReference type="EMBL" id="EDO05665.1"/>
    </source>
</evidence>
<protein>
    <submittedName>
        <fullName evidence="3">Uncharacterized protein</fullName>
    </submittedName>
</protein>
<evidence type="ECO:0000256" key="1">
    <source>
        <dbReference type="SAM" id="MobiDB-lite"/>
    </source>
</evidence>
<proteinExistence type="predicted"/>
<dbReference type="RefSeq" id="XP_001609233.1">
    <property type="nucleotide sequence ID" value="XM_001609183.1"/>
</dbReference>
<dbReference type="KEGG" id="bbo:BBOV_IV000670"/>
<dbReference type="Proteomes" id="UP000002173">
    <property type="component" value="Unassembled WGS sequence"/>
</dbReference>
<feature type="region of interest" description="Disordered" evidence="1">
    <location>
        <begin position="42"/>
        <end position="82"/>
    </location>
</feature>
<dbReference type="VEuPathDB" id="PiroplasmaDB:BBOV_IV000670"/>
<evidence type="ECO:0000313" key="4">
    <source>
        <dbReference type="Proteomes" id="UP000002173"/>
    </source>
</evidence>
<name>A7AV39_BABBO</name>
<feature type="chain" id="PRO_5002704885" evidence="2">
    <location>
        <begin position="28"/>
        <end position="298"/>
    </location>
</feature>
<keyword evidence="2" id="KW-0732">Signal</keyword>